<dbReference type="InterPro" id="IPR053147">
    <property type="entry name" value="Hsp_HslJ-like"/>
</dbReference>
<keyword evidence="4" id="KW-1185">Reference proteome</keyword>
<reference evidence="3 4" key="1">
    <citation type="submission" date="2014-04" db="EMBL/GenBank/DDBJ databases">
        <title>Aquimarina sp. 22II-S11-z7 Genome Sequencing.</title>
        <authorList>
            <person name="Lai Q."/>
        </authorList>
    </citation>
    <scope>NUCLEOTIDE SEQUENCE [LARGE SCALE GENOMIC DNA]</scope>
    <source>
        <strain evidence="3 4">22II-S11-z7</strain>
    </source>
</reference>
<dbReference type="RefSeq" id="WP_034242464.1">
    <property type="nucleotide sequence ID" value="NZ_AQRA01000005.1"/>
</dbReference>
<accession>A0A023BUJ4</accession>
<dbReference type="AlphaFoldDB" id="A0A023BUJ4"/>
<dbReference type="STRING" id="1317122.ATO12_17325"/>
<name>A0A023BUJ4_9FLAO</name>
<evidence type="ECO:0000256" key="1">
    <source>
        <dbReference type="SAM" id="SignalP"/>
    </source>
</evidence>
<evidence type="ECO:0000313" key="4">
    <source>
        <dbReference type="Proteomes" id="UP000023541"/>
    </source>
</evidence>
<dbReference type="EMBL" id="AQRA01000005">
    <property type="protein sequence ID" value="EZH73697.1"/>
    <property type="molecule type" value="Genomic_DNA"/>
</dbReference>
<gene>
    <name evidence="3" type="ORF">ATO12_17325</name>
</gene>
<keyword evidence="1" id="KW-0732">Signal</keyword>
<feature type="domain" description="DUF306" evidence="2">
    <location>
        <begin position="37"/>
        <end position="137"/>
    </location>
</feature>
<evidence type="ECO:0000259" key="2">
    <source>
        <dbReference type="Pfam" id="PF03724"/>
    </source>
</evidence>
<sequence>MKSLLIILFFVAFSNTNSCTNKNNTAVKSQENENQVTKKTTFSVIRLNGKDVSKRNLHITFDEKQSSAYGHSGCNTFSSKYTEEGKTISFSFPIATKMYCEKNAAIEKEFFKTLIEVKTRVQKEDTLILKDGNKKELFFGVRSKE</sequence>
<dbReference type="InterPro" id="IPR005184">
    <property type="entry name" value="DUF306_Meta_HslJ"/>
</dbReference>
<dbReference type="eggNOG" id="ENOG502ZTRI">
    <property type="taxonomic scope" value="Bacteria"/>
</dbReference>
<dbReference type="Pfam" id="PF03724">
    <property type="entry name" value="META"/>
    <property type="match status" value="1"/>
</dbReference>
<proteinExistence type="predicted"/>
<comment type="caution">
    <text evidence="3">The sequence shown here is derived from an EMBL/GenBank/DDBJ whole genome shotgun (WGS) entry which is preliminary data.</text>
</comment>
<dbReference type="PANTHER" id="PTHR35535">
    <property type="entry name" value="HEAT SHOCK PROTEIN HSLJ"/>
    <property type="match status" value="1"/>
</dbReference>
<dbReference type="Proteomes" id="UP000023541">
    <property type="component" value="Unassembled WGS sequence"/>
</dbReference>
<dbReference type="InterPro" id="IPR038670">
    <property type="entry name" value="HslJ-like_sf"/>
</dbReference>
<dbReference type="Gene3D" id="2.40.128.270">
    <property type="match status" value="1"/>
</dbReference>
<dbReference type="PANTHER" id="PTHR35535:SF2">
    <property type="entry name" value="DUF306 DOMAIN-CONTAINING PROTEIN"/>
    <property type="match status" value="1"/>
</dbReference>
<dbReference type="OrthoDB" id="1432946at2"/>
<organism evidence="3 4">
    <name type="scientific">Aquimarina atlantica</name>
    <dbReference type="NCBI Taxonomy" id="1317122"/>
    <lineage>
        <taxon>Bacteria</taxon>
        <taxon>Pseudomonadati</taxon>
        <taxon>Bacteroidota</taxon>
        <taxon>Flavobacteriia</taxon>
        <taxon>Flavobacteriales</taxon>
        <taxon>Flavobacteriaceae</taxon>
        <taxon>Aquimarina</taxon>
    </lineage>
</organism>
<evidence type="ECO:0000313" key="3">
    <source>
        <dbReference type="EMBL" id="EZH73697.1"/>
    </source>
</evidence>
<feature type="signal peptide" evidence="1">
    <location>
        <begin position="1"/>
        <end position="18"/>
    </location>
</feature>
<protein>
    <recommendedName>
        <fullName evidence="2">DUF306 domain-containing protein</fullName>
    </recommendedName>
</protein>
<feature type="chain" id="PRO_5001512347" description="DUF306 domain-containing protein" evidence="1">
    <location>
        <begin position="19"/>
        <end position="145"/>
    </location>
</feature>